<evidence type="ECO:0000313" key="2">
    <source>
        <dbReference type="Proteomes" id="UP001500282"/>
    </source>
</evidence>
<keyword evidence="2" id="KW-1185">Reference proteome</keyword>
<evidence type="ECO:0008006" key="3">
    <source>
        <dbReference type="Google" id="ProtNLM"/>
    </source>
</evidence>
<comment type="caution">
    <text evidence="1">The sequence shown here is derived from an EMBL/GenBank/DDBJ whole genome shotgun (WGS) entry which is preliminary data.</text>
</comment>
<gene>
    <name evidence="1" type="ORF">GCM10009579_21340</name>
</gene>
<sequence>MVGCRLFASKIRYPEFMHDALAGALYVMNTDLAVSQELRKLGVTGD</sequence>
<dbReference type="EMBL" id="BAAAIH010000008">
    <property type="protein sequence ID" value="GAA1262694.1"/>
    <property type="molecule type" value="Genomic_DNA"/>
</dbReference>
<evidence type="ECO:0000313" key="1">
    <source>
        <dbReference type="EMBL" id="GAA1262694.1"/>
    </source>
</evidence>
<reference evidence="1 2" key="1">
    <citation type="journal article" date="2019" name="Int. J. Syst. Evol. Microbiol.">
        <title>The Global Catalogue of Microorganisms (GCM) 10K type strain sequencing project: providing services to taxonomists for standard genome sequencing and annotation.</title>
        <authorList>
            <consortium name="The Broad Institute Genomics Platform"/>
            <consortium name="The Broad Institute Genome Sequencing Center for Infectious Disease"/>
            <person name="Wu L."/>
            <person name="Ma J."/>
        </authorList>
    </citation>
    <scope>NUCLEOTIDE SEQUENCE [LARGE SCALE GENOMIC DNA]</scope>
    <source>
        <strain evidence="1 2">JCM 11448</strain>
    </source>
</reference>
<organism evidence="1 2">
    <name type="scientific">Streptomyces javensis</name>
    <dbReference type="NCBI Taxonomy" id="114698"/>
    <lineage>
        <taxon>Bacteria</taxon>
        <taxon>Bacillati</taxon>
        <taxon>Actinomycetota</taxon>
        <taxon>Actinomycetes</taxon>
        <taxon>Kitasatosporales</taxon>
        <taxon>Streptomycetaceae</taxon>
        <taxon>Streptomyces</taxon>
        <taxon>Streptomyces violaceusniger group</taxon>
    </lineage>
</organism>
<proteinExistence type="predicted"/>
<dbReference type="Proteomes" id="UP001500282">
    <property type="component" value="Unassembled WGS sequence"/>
</dbReference>
<accession>A0ABN1WS04</accession>
<protein>
    <recommendedName>
        <fullName evidence="3">Transposase</fullName>
    </recommendedName>
</protein>
<name>A0ABN1WS04_9ACTN</name>